<dbReference type="Proteomes" id="UP000319257">
    <property type="component" value="Unassembled WGS sequence"/>
</dbReference>
<evidence type="ECO:0000256" key="6">
    <source>
        <dbReference type="ARBA" id="ARBA00022989"/>
    </source>
</evidence>
<feature type="region of interest" description="Disordered" evidence="9">
    <location>
        <begin position="264"/>
        <end position="339"/>
    </location>
</feature>
<feature type="compositionally biased region" description="Polar residues" evidence="9">
    <location>
        <begin position="492"/>
        <end position="503"/>
    </location>
</feature>
<evidence type="ECO:0000256" key="2">
    <source>
        <dbReference type="ARBA" id="ARBA00022692"/>
    </source>
</evidence>
<keyword evidence="2 10" id="KW-0812">Transmembrane</keyword>
<comment type="subcellular location">
    <subcellularLocation>
        <location evidence="1">Membrane</location>
    </subcellularLocation>
</comment>
<evidence type="ECO:0000256" key="3">
    <source>
        <dbReference type="ARBA" id="ARBA00022723"/>
    </source>
</evidence>
<keyword evidence="5" id="KW-0862">Zinc</keyword>
<name>A0A507AX42_9PEZI</name>
<evidence type="ECO:0000256" key="1">
    <source>
        <dbReference type="ARBA" id="ARBA00004370"/>
    </source>
</evidence>
<sequence>MASMLVALVGALSVASVAAQTALIAPLPDAPSWQQNSVMSLLLTAPGANIVPLAYNIYPLTAEAGLNQTDVARTAIHIRGNLVSATQTSYVNINSPDSVAYLCCDNPNSSFITPDVMLAALMNNKPKAILLYSMIGNCCSLQRQDLPYHSIFTMSSRGEATEALNITDTGEGAVQAYITGNATIPNQDSQNGQNGNNSAVAMSILYSITGLITLLFLVIIGTGAIRAHRYPERYGPRSAYGGRPRQSRARGLARAVLETLPIVKFGQPQNSKPDPALELESAPGSRGRDGVHDAHHLSTIPEDAEASPKPQGTPKSTPIAEAAGAADGNAGADAESQGDEHLGCSICTEDFTVGEDVRVLPCDHKFHPQCVDPWLMNVSGTCPLCRLDLRPSKEDSSSHTSGEDTQHLPPPLEAEAENETDGSASTTRRRSSRLIDLHRLRHATAEERIEALRRYRSEAQSQPPTAAEGDDERRRSARLTKRLREKFRVRTRAQSPGGHSQSGAGPENPGAASSSTN</sequence>
<dbReference type="PANTHER" id="PTHR46539:SF1">
    <property type="entry name" value="E3 UBIQUITIN-PROTEIN LIGASE ATL42"/>
    <property type="match status" value="1"/>
</dbReference>
<keyword evidence="7 10" id="KW-0472">Membrane</keyword>
<dbReference type="GeneID" id="41975498"/>
<dbReference type="PROSITE" id="PS50089">
    <property type="entry name" value="ZF_RING_2"/>
    <property type="match status" value="1"/>
</dbReference>
<evidence type="ECO:0000313" key="13">
    <source>
        <dbReference type="EMBL" id="TPX11014.1"/>
    </source>
</evidence>
<feature type="compositionally biased region" description="Low complexity" evidence="9">
    <location>
        <begin position="320"/>
        <end position="335"/>
    </location>
</feature>
<keyword evidence="14" id="KW-1185">Reference proteome</keyword>
<dbReference type="InterPro" id="IPR001841">
    <property type="entry name" value="Znf_RING"/>
</dbReference>
<dbReference type="PANTHER" id="PTHR46539">
    <property type="entry name" value="E3 UBIQUITIN-PROTEIN LIGASE ATL42"/>
    <property type="match status" value="1"/>
</dbReference>
<keyword evidence="6 10" id="KW-1133">Transmembrane helix</keyword>
<evidence type="ECO:0000256" key="11">
    <source>
        <dbReference type="SAM" id="SignalP"/>
    </source>
</evidence>
<keyword evidence="4 8" id="KW-0863">Zinc-finger</keyword>
<evidence type="ECO:0000256" key="4">
    <source>
        <dbReference type="ARBA" id="ARBA00022771"/>
    </source>
</evidence>
<feature type="signal peptide" evidence="11">
    <location>
        <begin position="1"/>
        <end position="19"/>
    </location>
</feature>
<feature type="domain" description="RING-type" evidence="12">
    <location>
        <begin position="344"/>
        <end position="386"/>
    </location>
</feature>
<feature type="compositionally biased region" description="Basic and acidic residues" evidence="9">
    <location>
        <begin position="391"/>
        <end position="406"/>
    </location>
</feature>
<feature type="region of interest" description="Disordered" evidence="9">
    <location>
        <begin position="391"/>
        <end position="436"/>
    </location>
</feature>
<dbReference type="GO" id="GO:0008270">
    <property type="term" value="F:zinc ion binding"/>
    <property type="evidence" value="ECO:0007669"/>
    <property type="project" value="UniProtKB-KW"/>
</dbReference>
<dbReference type="EMBL" id="SKBQ01000051">
    <property type="protein sequence ID" value="TPX11014.1"/>
    <property type="molecule type" value="Genomic_DNA"/>
</dbReference>
<dbReference type="SUPFAM" id="SSF57850">
    <property type="entry name" value="RING/U-box"/>
    <property type="match status" value="1"/>
</dbReference>
<dbReference type="CDD" id="cd16454">
    <property type="entry name" value="RING-H2_PA-TM-RING"/>
    <property type="match status" value="1"/>
</dbReference>
<evidence type="ECO:0000256" key="8">
    <source>
        <dbReference type="PROSITE-ProRule" id="PRU00175"/>
    </source>
</evidence>
<evidence type="ECO:0000256" key="5">
    <source>
        <dbReference type="ARBA" id="ARBA00022833"/>
    </source>
</evidence>
<accession>A0A507AX42</accession>
<keyword evidence="3" id="KW-0479">Metal-binding</keyword>
<keyword evidence="11" id="KW-0732">Signal</keyword>
<feature type="compositionally biased region" description="Basic residues" evidence="9">
    <location>
        <begin position="475"/>
        <end position="491"/>
    </location>
</feature>
<dbReference type="Gene3D" id="3.30.40.10">
    <property type="entry name" value="Zinc/RING finger domain, C3HC4 (zinc finger)"/>
    <property type="match status" value="1"/>
</dbReference>
<feature type="transmembrane region" description="Helical" evidence="10">
    <location>
        <begin position="204"/>
        <end position="225"/>
    </location>
</feature>
<organism evidence="13 14">
    <name type="scientific">Thyridium curvatum</name>
    <dbReference type="NCBI Taxonomy" id="1093900"/>
    <lineage>
        <taxon>Eukaryota</taxon>
        <taxon>Fungi</taxon>
        <taxon>Dikarya</taxon>
        <taxon>Ascomycota</taxon>
        <taxon>Pezizomycotina</taxon>
        <taxon>Sordariomycetes</taxon>
        <taxon>Sordariomycetidae</taxon>
        <taxon>Thyridiales</taxon>
        <taxon>Thyridiaceae</taxon>
        <taxon>Thyridium</taxon>
    </lineage>
</organism>
<comment type="caution">
    <text evidence="13">The sequence shown here is derived from an EMBL/GenBank/DDBJ whole genome shotgun (WGS) entry which is preliminary data.</text>
</comment>
<dbReference type="SMART" id="SM00184">
    <property type="entry name" value="RING"/>
    <property type="match status" value="1"/>
</dbReference>
<gene>
    <name evidence="13" type="ORF">E0L32_008051</name>
</gene>
<evidence type="ECO:0000313" key="14">
    <source>
        <dbReference type="Proteomes" id="UP000319257"/>
    </source>
</evidence>
<dbReference type="GO" id="GO:0016020">
    <property type="term" value="C:membrane"/>
    <property type="evidence" value="ECO:0007669"/>
    <property type="project" value="UniProtKB-SubCell"/>
</dbReference>
<evidence type="ECO:0000259" key="12">
    <source>
        <dbReference type="PROSITE" id="PS50089"/>
    </source>
</evidence>
<dbReference type="STRING" id="1093900.A0A507AX42"/>
<reference evidence="13 14" key="1">
    <citation type="submission" date="2019-06" db="EMBL/GenBank/DDBJ databases">
        <title>Draft genome sequence of the filamentous fungus Phialemoniopsis curvata isolated from diesel fuel.</title>
        <authorList>
            <person name="Varaljay V.A."/>
            <person name="Lyon W.J."/>
            <person name="Crouch A.L."/>
            <person name="Drake C.E."/>
            <person name="Hollomon J.M."/>
            <person name="Nadeau L.J."/>
            <person name="Nunn H.S."/>
            <person name="Stevenson B.S."/>
            <person name="Bojanowski C.L."/>
            <person name="Crookes-Goodson W.J."/>
        </authorList>
    </citation>
    <scope>NUCLEOTIDE SEQUENCE [LARGE SCALE GENOMIC DNA]</scope>
    <source>
        <strain evidence="13 14">D216</strain>
    </source>
</reference>
<dbReference type="OrthoDB" id="8062037at2759"/>
<evidence type="ECO:0000256" key="9">
    <source>
        <dbReference type="SAM" id="MobiDB-lite"/>
    </source>
</evidence>
<dbReference type="InterPro" id="IPR013083">
    <property type="entry name" value="Znf_RING/FYVE/PHD"/>
</dbReference>
<proteinExistence type="predicted"/>
<evidence type="ECO:0000256" key="7">
    <source>
        <dbReference type="ARBA" id="ARBA00023136"/>
    </source>
</evidence>
<feature type="compositionally biased region" description="Basic and acidic residues" evidence="9">
    <location>
        <begin position="286"/>
        <end position="296"/>
    </location>
</feature>
<protein>
    <recommendedName>
        <fullName evidence="12">RING-type domain-containing protein</fullName>
    </recommendedName>
</protein>
<feature type="region of interest" description="Disordered" evidence="9">
    <location>
        <begin position="453"/>
        <end position="517"/>
    </location>
</feature>
<dbReference type="RefSeq" id="XP_030992725.1">
    <property type="nucleotide sequence ID" value="XM_031142862.1"/>
</dbReference>
<feature type="chain" id="PRO_5021220069" description="RING-type domain-containing protein" evidence="11">
    <location>
        <begin position="20"/>
        <end position="517"/>
    </location>
</feature>
<dbReference type="InParanoid" id="A0A507AX42"/>
<dbReference type="Pfam" id="PF13639">
    <property type="entry name" value="zf-RING_2"/>
    <property type="match status" value="1"/>
</dbReference>
<dbReference type="AlphaFoldDB" id="A0A507AX42"/>
<evidence type="ECO:0000256" key="10">
    <source>
        <dbReference type="SAM" id="Phobius"/>
    </source>
</evidence>